<accession>A0A6G1HFV0</accession>
<proteinExistence type="predicted"/>
<dbReference type="InterPro" id="IPR032472">
    <property type="entry name" value="ArgoL2"/>
</dbReference>
<dbReference type="SMART" id="SM00950">
    <property type="entry name" value="Piwi"/>
    <property type="match status" value="1"/>
</dbReference>
<dbReference type="InterPro" id="IPR045246">
    <property type="entry name" value="Piwi_ago-like"/>
</dbReference>
<dbReference type="Proteomes" id="UP000800041">
    <property type="component" value="Unassembled WGS sequence"/>
</dbReference>
<dbReference type="Gene3D" id="3.40.50.2300">
    <property type="match status" value="1"/>
</dbReference>
<dbReference type="CDD" id="cd04657">
    <property type="entry name" value="Piwi_ago-like"/>
    <property type="match status" value="1"/>
</dbReference>
<feature type="compositionally biased region" description="Basic and acidic residues" evidence="1">
    <location>
        <begin position="14"/>
        <end position="27"/>
    </location>
</feature>
<evidence type="ECO:0000259" key="2">
    <source>
        <dbReference type="PROSITE" id="PS50822"/>
    </source>
</evidence>
<dbReference type="SUPFAM" id="SSF101690">
    <property type="entry name" value="PAZ domain"/>
    <property type="match status" value="1"/>
</dbReference>
<dbReference type="Gene3D" id="2.170.260.10">
    <property type="entry name" value="paz domain"/>
    <property type="match status" value="1"/>
</dbReference>
<dbReference type="InterPro" id="IPR036397">
    <property type="entry name" value="RNaseH_sf"/>
</dbReference>
<keyword evidence="4" id="KW-1185">Reference proteome</keyword>
<dbReference type="InterPro" id="IPR012337">
    <property type="entry name" value="RNaseH-like_sf"/>
</dbReference>
<evidence type="ECO:0000313" key="4">
    <source>
        <dbReference type="Proteomes" id="UP000800041"/>
    </source>
</evidence>
<organism evidence="3 4">
    <name type="scientific">Aulographum hederae CBS 113979</name>
    <dbReference type="NCBI Taxonomy" id="1176131"/>
    <lineage>
        <taxon>Eukaryota</taxon>
        <taxon>Fungi</taxon>
        <taxon>Dikarya</taxon>
        <taxon>Ascomycota</taxon>
        <taxon>Pezizomycotina</taxon>
        <taxon>Dothideomycetes</taxon>
        <taxon>Pleosporomycetidae</taxon>
        <taxon>Aulographales</taxon>
        <taxon>Aulographaceae</taxon>
    </lineage>
</organism>
<dbReference type="InterPro" id="IPR032474">
    <property type="entry name" value="Argonaute_N"/>
</dbReference>
<dbReference type="Pfam" id="PF16488">
    <property type="entry name" value="ArgoL2"/>
    <property type="match status" value="1"/>
</dbReference>
<dbReference type="PANTHER" id="PTHR22891">
    <property type="entry name" value="EUKARYOTIC TRANSLATION INITIATION FACTOR 2C"/>
    <property type="match status" value="1"/>
</dbReference>
<dbReference type="CDD" id="cd02846">
    <property type="entry name" value="PAZ_argonaute_like"/>
    <property type="match status" value="1"/>
</dbReference>
<protein>
    <submittedName>
        <fullName evidence="3">Piwi-domain-containing protein</fullName>
    </submittedName>
</protein>
<dbReference type="Pfam" id="PF02171">
    <property type="entry name" value="Piwi"/>
    <property type="match status" value="1"/>
</dbReference>
<dbReference type="GO" id="GO:0003676">
    <property type="term" value="F:nucleic acid binding"/>
    <property type="evidence" value="ECO:0007669"/>
    <property type="project" value="InterPro"/>
</dbReference>
<dbReference type="SMART" id="SM01163">
    <property type="entry name" value="DUF1785"/>
    <property type="match status" value="1"/>
</dbReference>
<dbReference type="OrthoDB" id="10252740at2759"/>
<dbReference type="Pfam" id="PF08699">
    <property type="entry name" value="ArgoL1"/>
    <property type="match status" value="1"/>
</dbReference>
<dbReference type="SUPFAM" id="SSF53098">
    <property type="entry name" value="Ribonuclease H-like"/>
    <property type="match status" value="1"/>
</dbReference>
<name>A0A6G1HFV0_9PEZI</name>
<dbReference type="InterPro" id="IPR003165">
    <property type="entry name" value="Piwi"/>
</dbReference>
<dbReference type="EMBL" id="ML977138">
    <property type="protein sequence ID" value="KAF1991964.1"/>
    <property type="molecule type" value="Genomic_DNA"/>
</dbReference>
<reference evidence="3" key="1">
    <citation type="journal article" date="2020" name="Stud. Mycol.">
        <title>101 Dothideomycetes genomes: a test case for predicting lifestyles and emergence of pathogens.</title>
        <authorList>
            <person name="Haridas S."/>
            <person name="Albert R."/>
            <person name="Binder M."/>
            <person name="Bloem J."/>
            <person name="Labutti K."/>
            <person name="Salamov A."/>
            <person name="Andreopoulos B."/>
            <person name="Baker S."/>
            <person name="Barry K."/>
            <person name="Bills G."/>
            <person name="Bluhm B."/>
            <person name="Cannon C."/>
            <person name="Castanera R."/>
            <person name="Culley D."/>
            <person name="Daum C."/>
            <person name="Ezra D."/>
            <person name="Gonzalez J."/>
            <person name="Henrissat B."/>
            <person name="Kuo A."/>
            <person name="Liang C."/>
            <person name="Lipzen A."/>
            <person name="Lutzoni F."/>
            <person name="Magnuson J."/>
            <person name="Mondo S."/>
            <person name="Nolan M."/>
            <person name="Ohm R."/>
            <person name="Pangilinan J."/>
            <person name="Park H.-J."/>
            <person name="Ramirez L."/>
            <person name="Alfaro M."/>
            <person name="Sun H."/>
            <person name="Tritt A."/>
            <person name="Yoshinaga Y."/>
            <person name="Zwiers L.-H."/>
            <person name="Turgeon B."/>
            <person name="Goodwin S."/>
            <person name="Spatafora J."/>
            <person name="Crous P."/>
            <person name="Grigoriev I."/>
        </authorList>
    </citation>
    <scope>NUCLEOTIDE SEQUENCE</scope>
    <source>
        <strain evidence="3">CBS 113979</strain>
    </source>
</reference>
<dbReference type="PROSITE" id="PS50822">
    <property type="entry name" value="PIWI"/>
    <property type="match status" value="1"/>
</dbReference>
<feature type="compositionally biased region" description="Basic and acidic residues" evidence="1">
    <location>
        <begin position="77"/>
        <end position="90"/>
    </location>
</feature>
<dbReference type="Pfam" id="PF16486">
    <property type="entry name" value="ArgoN"/>
    <property type="match status" value="1"/>
</dbReference>
<dbReference type="InterPro" id="IPR036085">
    <property type="entry name" value="PAZ_dom_sf"/>
</dbReference>
<feature type="domain" description="Piwi" evidence="2">
    <location>
        <begin position="660"/>
        <end position="967"/>
    </location>
</feature>
<dbReference type="AlphaFoldDB" id="A0A6G1HFV0"/>
<dbReference type="InterPro" id="IPR014811">
    <property type="entry name" value="ArgoL1"/>
</dbReference>
<sequence>MSDRGGRGGFRGRGGGDRGRGGGDRGRGGFGGRGNFPASPTRGGFSDRGPRGGMAVRGGPPRPTVGQITRGGPPDKSIAELEDKRTKDSKTTGNYTVDGFARRPGHGTAGQRVVLSANFFNMQMKADLPLYRYSISVVDAVKSKAGQERKPSKRKQKQLVRLLFAAAGFPSQTTATDWGLTIIAAKKLDLGESEEKTYTIVYHDADEAPFSPPMEGESERTTSGRLARTKYVKVMRDSALTVSLSELLKAVSSPSPGGHYPLKEATLQALNIVLGMHPSSEPDMVVGGQGKKHFPYAGRHLDFAPLGGGLHALRGYFLSTRTSVSRVVLNLNVCAGAFYQPGPLDRLWSDFQAGAGRQPPMAQLQKFDGFIWGLRVEVNYSSKTDPKTKKSKQVRSIKTVQGLARAGQIDATHRWPNAAKCSEVWFEKEKDGKPSLITVAEHFRQEFGPLSDPNQLAIRTGSKERPTYIPMQYCTVLPGQPAGMMLSGDQTTRMLDFAARRPQENAQFILTGGMAVLGLDNQQNMQQHWGLGVDKEMLRVPARILPPPQVTFGGKNGVVTPQFGSWNLANKMFAKAGSVNNPACLEVRINGRSPFRFGSAQDLMPKFCAALKKYGMQVGTPAFYSLELSQQDLASPKLRDSAIHKIFTAIKNNPNKEADHLIVVLPDSDKKIYSRIKYFADIIHGIPCQCVVGTKMEKDKGQDMYFANVGLKTNLKHGGRNWSIPIGQLAPLDRKTIVFGIDVTHPSPSSSEGSPSIASITATIDEHFVQWPGNIWTQQSRQEMVDNLKANVIDRIKLWSQKNAGQLPDKVLVFRDGVSEGQFRTVLDVELPEFVAAFDALYGAKGKHPKLTFTICGKRHHTRLYPDEGQADQRSGNTKPGTVLDRGIVSEEVWDFYLQPHNGLQGTVRPAHYTILRNEIEGFSQDALEKVLHYSAYLFNRATKAVSLAPGAYTADLMAERARVYLHASMNESSKGTQYNHATAEWKGGVHANLKDTMFYI</sequence>
<gene>
    <name evidence="3" type="ORF">K402DRAFT_399909</name>
</gene>
<evidence type="ECO:0000256" key="1">
    <source>
        <dbReference type="SAM" id="MobiDB-lite"/>
    </source>
</evidence>
<evidence type="ECO:0000313" key="3">
    <source>
        <dbReference type="EMBL" id="KAF1991964.1"/>
    </source>
</evidence>
<dbReference type="Gene3D" id="3.30.420.10">
    <property type="entry name" value="Ribonuclease H-like superfamily/Ribonuclease H"/>
    <property type="match status" value="1"/>
</dbReference>
<feature type="region of interest" description="Disordered" evidence="1">
    <location>
        <begin position="1"/>
        <end position="107"/>
    </location>
</feature>